<evidence type="ECO:0000256" key="3">
    <source>
        <dbReference type="ARBA" id="ARBA00008343"/>
    </source>
</evidence>
<dbReference type="AlphaFoldDB" id="A0AAQ3K1W6"/>
<evidence type="ECO:0000256" key="10">
    <source>
        <dbReference type="ARBA" id="ARBA00023004"/>
    </source>
</evidence>
<dbReference type="Gene3D" id="1.10.340.30">
    <property type="entry name" value="Hypothetical protein, domain 2"/>
    <property type="match status" value="1"/>
</dbReference>
<evidence type="ECO:0000256" key="14">
    <source>
        <dbReference type="SAM" id="MobiDB-lite"/>
    </source>
</evidence>
<evidence type="ECO:0000256" key="8">
    <source>
        <dbReference type="ARBA" id="ARBA00022763"/>
    </source>
</evidence>
<dbReference type="PANTHER" id="PTHR42944:SF1">
    <property type="entry name" value="ADENINE DNA GLYCOSYLASE"/>
    <property type="match status" value="1"/>
</dbReference>
<evidence type="ECO:0000256" key="2">
    <source>
        <dbReference type="ARBA" id="ARBA00001966"/>
    </source>
</evidence>
<dbReference type="SMART" id="SM00478">
    <property type="entry name" value="ENDO3c"/>
    <property type="match status" value="1"/>
</dbReference>
<dbReference type="SUPFAM" id="SSF48150">
    <property type="entry name" value="DNA-glycosylase"/>
    <property type="match status" value="1"/>
</dbReference>
<keyword evidence="6" id="KW-0004">4Fe-4S</keyword>
<dbReference type="InterPro" id="IPR044298">
    <property type="entry name" value="MIG/MutY"/>
</dbReference>
<reference evidence="16 17" key="1">
    <citation type="submission" date="2023-10" db="EMBL/GenBank/DDBJ databases">
        <title>Chromosome-scale genome assembly provides insights into flower coloration mechanisms of Canna indica.</title>
        <authorList>
            <person name="Li C."/>
        </authorList>
    </citation>
    <scope>NUCLEOTIDE SEQUENCE [LARGE SCALE GENOMIC DNA]</scope>
    <source>
        <tissue evidence="16">Flower</tissue>
    </source>
</reference>
<evidence type="ECO:0000256" key="4">
    <source>
        <dbReference type="ARBA" id="ARBA00012045"/>
    </source>
</evidence>
<accession>A0AAQ3K1W6</accession>
<keyword evidence="7" id="KW-0479">Metal-binding</keyword>
<dbReference type="FunFam" id="1.10.340.30:FF:000002">
    <property type="entry name" value="Adenine DNA glycosylase"/>
    <property type="match status" value="1"/>
</dbReference>
<comment type="similarity">
    <text evidence="3">Belongs to the Nth/MutY family.</text>
</comment>
<dbReference type="GO" id="GO:0000701">
    <property type="term" value="F:purine-specific mismatch base pair DNA N-glycosylase activity"/>
    <property type="evidence" value="ECO:0007669"/>
    <property type="project" value="UniProtKB-EC"/>
</dbReference>
<dbReference type="GO" id="GO:0034039">
    <property type="term" value="F:8-oxo-7,8-dihydroguanine DNA N-glycosylase activity"/>
    <property type="evidence" value="ECO:0007669"/>
    <property type="project" value="TreeGrafter"/>
</dbReference>
<keyword evidence="9" id="KW-0378">Hydrolase</keyword>
<evidence type="ECO:0000256" key="9">
    <source>
        <dbReference type="ARBA" id="ARBA00022801"/>
    </source>
</evidence>
<evidence type="ECO:0000259" key="15">
    <source>
        <dbReference type="SMART" id="SM00478"/>
    </source>
</evidence>
<dbReference type="GO" id="GO:0005634">
    <property type="term" value="C:nucleus"/>
    <property type="evidence" value="ECO:0007669"/>
    <property type="project" value="TreeGrafter"/>
</dbReference>
<dbReference type="InterPro" id="IPR003265">
    <property type="entry name" value="HhH-GPD_domain"/>
</dbReference>
<keyword evidence="17" id="KW-1185">Reference proteome</keyword>
<keyword evidence="12" id="KW-0234">DNA repair</keyword>
<dbReference type="Gene3D" id="1.10.1670.10">
    <property type="entry name" value="Helix-hairpin-Helix base-excision DNA repair enzymes (C-terminal)"/>
    <property type="match status" value="1"/>
</dbReference>
<evidence type="ECO:0000256" key="5">
    <source>
        <dbReference type="ARBA" id="ARBA00022023"/>
    </source>
</evidence>
<proteinExistence type="inferred from homology"/>
<dbReference type="GO" id="GO:0035485">
    <property type="term" value="F:adenine/guanine mispair binding"/>
    <property type="evidence" value="ECO:0007669"/>
    <property type="project" value="TreeGrafter"/>
</dbReference>
<dbReference type="Pfam" id="PF00730">
    <property type="entry name" value="HhH-GPD"/>
    <property type="match status" value="1"/>
</dbReference>
<dbReference type="GO" id="GO:0006298">
    <property type="term" value="P:mismatch repair"/>
    <property type="evidence" value="ECO:0007669"/>
    <property type="project" value="TreeGrafter"/>
</dbReference>
<evidence type="ECO:0000256" key="13">
    <source>
        <dbReference type="ARBA" id="ARBA00023295"/>
    </source>
</evidence>
<keyword evidence="13" id="KW-0326">Glycosidase</keyword>
<dbReference type="PANTHER" id="PTHR42944">
    <property type="entry name" value="ADENINE DNA GLYCOSYLASE"/>
    <property type="match status" value="1"/>
</dbReference>
<dbReference type="Proteomes" id="UP001327560">
    <property type="component" value="Chromosome 3"/>
</dbReference>
<feature type="region of interest" description="Disordered" evidence="14">
    <location>
        <begin position="1"/>
        <end position="86"/>
    </location>
</feature>
<feature type="domain" description="HhH-GPD" evidence="15">
    <location>
        <begin position="155"/>
        <end position="255"/>
    </location>
</feature>
<dbReference type="EMBL" id="CP136892">
    <property type="protein sequence ID" value="WOL00393.1"/>
    <property type="molecule type" value="Genomic_DNA"/>
</dbReference>
<evidence type="ECO:0000313" key="16">
    <source>
        <dbReference type="EMBL" id="WOL00393.1"/>
    </source>
</evidence>
<organism evidence="16 17">
    <name type="scientific">Canna indica</name>
    <name type="common">Indian-shot</name>
    <dbReference type="NCBI Taxonomy" id="4628"/>
    <lineage>
        <taxon>Eukaryota</taxon>
        <taxon>Viridiplantae</taxon>
        <taxon>Streptophyta</taxon>
        <taxon>Embryophyta</taxon>
        <taxon>Tracheophyta</taxon>
        <taxon>Spermatophyta</taxon>
        <taxon>Magnoliopsida</taxon>
        <taxon>Liliopsida</taxon>
        <taxon>Zingiberales</taxon>
        <taxon>Cannaceae</taxon>
        <taxon>Canna</taxon>
    </lineage>
</organism>
<dbReference type="GO" id="GO:0051539">
    <property type="term" value="F:4 iron, 4 sulfur cluster binding"/>
    <property type="evidence" value="ECO:0007669"/>
    <property type="project" value="UniProtKB-KW"/>
</dbReference>
<name>A0AAQ3K1W6_9LILI</name>
<comment type="cofactor">
    <cofactor evidence="2">
        <name>[4Fe-4S] cluster</name>
        <dbReference type="ChEBI" id="CHEBI:49883"/>
    </cofactor>
</comment>
<dbReference type="EC" id="3.2.2.31" evidence="4"/>
<dbReference type="GO" id="GO:0032357">
    <property type="term" value="F:oxidized purine DNA binding"/>
    <property type="evidence" value="ECO:0007669"/>
    <property type="project" value="TreeGrafter"/>
</dbReference>
<feature type="compositionally biased region" description="Basic and acidic residues" evidence="14">
    <location>
        <begin position="60"/>
        <end position="82"/>
    </location>
</feature>
<evidence type="ECO:0000313" key="17">
    <source>
        <dbReference type="Proteomes" id="UP001327560"/>
    </source>
</evidence>
<evidence type="ECO:0000256" key="12">
    <source>
        <dbReference type="ARBA" id="ARBA00023204"/>
    </source>
</evidence>
<keyword evidence="10" id="KW-0408">Iron</keyword>
<dbReference type="InterPro" id="IPR011257">
    <property type="entry name" value="DNA_glycosylase"/>
</dbReference>
<keyword evidence="8" id="KW-0227">DNA damage</keyword>
<comment type="catalytic activity">
    <reaction evidence="1">
        <text>Hydrolyzes free adenine bases from 7,8-dihydro-8-oxoguanine:adenine mismatched double-stranded DNA, leaving an apurinic site.</text>
        <dbReference type="EC" id="3.2.2.31"/>
    </reaction>
</comment>
<dbReference type="GO" id="GO:0006284">
    <property type="term" value="P:base-excision repair"/>
    <property type="evidence" value="ECO:0007669"/>
    <property type="project" value="InterPro"/>
</dbReference>
<dbReference type="GO" id="GO:0046872">
    <property type="term" value="F:metal ion binding"/>
    <property type="evidence" value="ECO:0007669"/>
    <property type="project" value="UniProtKB-KW"/>
</dbReference>
<dbReference type="CDD" id="cd00056">
    <property type="entry name" value="ENDO3c"/>
    <property type="match status" value="1"/>
</dbReference>
<evidence type="ECO:0000256" key="7">
    <source>
        <dbReference type="ARBA" id="ARBA00022723"/>
    </source>
</evidence>
<gene>
    <name evidence="16" type="ORF">Cni_G09106</name>
</gene>
<protein>
    <recommendedName>
        <fullName evidence="5">Adenine DNA glycosylase</fullName>
        <ecNumber evidence="4">3.2.2.31</ecNumber>
    </recommendedName>
</protein>
<evidence type="ECO:0000256" key="11">
    <source>
        <dbReference type="ARBA" id="ARBA00023014"/>
    </source>
</evidence>
<sequence>MRSLFLRQPFGGKNPTPNPIPLRNRPPISSLMETRARRRKGNALMENNTEKKTANRPRRAAKEEEEKGEKTKRTRGRQREAQELDSNTVGDIEDFFPEEAQRIRTALLGWYDSNCRVLPWRTASSGSACGVHGSGKDECDVEQERAYAVWVSEVMLQQTRVSTVISYYNRWMDKWPTIHHLAAASQEEVNEMWAGLGYYRRARFLLEGAKSIVREGKLPRTASELRKVRGIGDYTAGAIASIAFNELNDNLPRQCL</sequence>
<evidence type="ECO:0000256" key="6">
    <source>
        <dbReference type="ARBA" id="ARBA00022485"/>
    </source>
</evidence>
<evidence type="ECO:0000256" key="1">
    <source>
        <dbReference type="ARBA" id="ARBA00000843"/>
    </source>
</evidence>
<dbReference type="InterPro" id="IPR023170">
    <property type="entry name" value="HhH_base_excis_C"/>
</dbReference>
<keyword evidence="11" id="KW-0411">Iron-sulfur</keyword>